<dbReference type="GO" id="GO:0005737">
    <property type="term" value="C:cytoplasm"/>
    <property type="evidence" value="ECO:0007669"/>
    <property type="project" value="UniProtKB-SubCell"/>
</dbReference>
<organism evidence="6 7">
    <name type="scientific">Methylocella silvestris</name>
    <dbReference type="NCBI Taxonomy" id="199596"/>
    <lineage>
        <taxon>Bacteria</taxon>
        <taxon>Pseudomonadati</taxon>
        <taxon>Pseudomonadota</taxon>
        <taxon>Alphaproteobacteria</taxon>
        <taxon>Hyphomicrobiales</taxon>
        <taxon>Beijerinckiaceae</taxon>
        <taxon>Methylocella</taxon>
    </lineage>
</organism>
<evidence type="ECO:0000256" key="1">
    <source>
        <dbReference type="ARBA" id="ARBA00022603"/>
    </source>
</evidence>
<dbReference type="OrthoDB" id="9806643at2"/>
<dbReference type="AlphaFoldDB" id="A0A2J7TGX0"/>
<dbReference type="EMBL" id="PDZR01000010">
    <property type="protein sequence ID" value="PNG25999.1"/>
    <property type="molecule type" value="Genomic_DNA"/>
</dbReference>
<dbReference type="InterPro" id="IPR029026">
    <property type="entry name" value="tRNA_m1G_MTases_N"/>
</dbReference>
<dbReference type="RefSeq" id="WP_102843684.1">
    <property type="nucleotide sequence ID" value="NZ_PDZR01000010.1"/>
</dbReference>
<evidence type="ECO:0000256" key="5">
    <source>
        <dbReference type="HAMAP-Rule" id="MF_00658"/>
    </source>
</evidence>
<comment type="caution">
    <text evidence="6">The sequence shown here is derived from an EMBL/GenBank/DDBJ whole genome shotgun (WGS) entry which is preliminary data.</text>
</comment>
<gene>
    <name evidence="5" type="primary">rlmH</name>
    <name evidence="6" type="ORF">CR492_10405</name>
</gene>
<evidence type="ECO:0000256" key="4">
    <source>
        <dbReference type="ARBA" id="ARBA00038303"/>
    </source>
</evidence>
<evidence type="ECO:0000313" key="6">
    <source>
        <dbReference type="EMBL" id="PNG25999.1"/>
    </source>
</evidence>
<sequence length="160" mass="17159">MRLILLCVGRSKAGADTELSQRYIERANAAGRALGFPRVELRELDESRAREPALRKAAEAKAILASLSPGARLIALDENGALASSREFSTYLGKTRDQGASVLTLVIGGADGLGPDVLGAASLVLSFGRMTFPHQLVRVMAAEQLYRAMTILAGHPYHRD</sequence>
<dbReference type="PANTHER" id="PTHR33603">
    <property type="entry name" value="METHYLTRANSFERASE"/>
    <property type="match status" value="1"/>
</dbReference>
<dbReference type="GO" id="GO:0070038">
    <property type="term" value="F:rRNA (pseudouridine-N3-)-methyltransferase activity"/>
    <property type="evidence" value="ECO:0007669"/>
    <property type="project" value="UniProtKB-UniRule"/>
</dbReference>
<comment type="subcellular location">
    <subcellularLocation>
        <location evidence="5">Cytoplasm</location>
    </subcellularLocation>
</comment>
<comment type="subunit">
    <text evidence="5">Homodimer.</text>
</comment>
<keyword evidence="5" id="KW-0698">rRNA processing</keyword>
<dbReference type="Pfam" id="PF02590">
    <property type="entry name" value="SPOUT_MTase"/>
    <property type="match status" value="1"/>
</dbReference>
<dbReference type="PANTHER" id="PTHR33603:SF1">
    <property type="entry name" value="RIBOSOMAL RNA LARGE SUBUNIT METHYLTRANSFERASE H"/>
    <property type="match status" value="1"/>
</dbReference>
<keyword evidence="2 5" id="KW-0808">Transferase</keyword>
<dbReference type="CDD" id="cd18081">
    <property type="entry name" value="RlmH-like"/>
    <property type="match status" value="1"/>
</dbReference>
<reference evidence="6 7" key="1">
    <citation type="submission" date="2017-10" db="EMBL/GenBank/DDBJ databases">
        <title>Genome announcement of Methylocella silvestris TVC from permafrost.</title>
        <authorList>
            <person name="Wang J."/>
            <person name="Geng K."/>
            <person name="Ul-Haque F."/>
            <person name="Crombie A.T."/>
            <person name="Street L.E."/>
            <person name="Wookey P.A."/>
            <person name="Murrell J.C."/>
            <person name="Pratscher J."/>
        </authorList>
    </citation>
    <scope>NUCLEOTIDE SEQUENCE [LARGE SCALE GENOMIC DNA]</scope>
    <source>
        <strain evidence="6 7">TVC</strain>
    </source>
</reference>
<dbReference type="InterPro" id="IPR029028">
    <property type="entry name" value="Alpha/beta_knot_MTases"/>
</dbReference>
<dbReference type="PIRSF" id="PIRSF004505">
    <property type="entry name" value="MT_bac"/>
    <property type="match status" value="1"/>
</dbReference>
<comment type="catalytic activity">
    <reaction evidence="5">
        <text>pseudouridine(1915) in 23S rRNA + S-adenosyl-L-methionine = N(3)-methylpseudouridine(1915) in 23S rRNA + S-adenosyl-L-homocysteine + H(+)</text>
        <dbReference type="Rhea" id="RHEA:42752"/>
        <dbReference type="Rhea" id="RHEA-COMP:10221"/>
        <dbReference type="Rhea" id="RHEA-COMP:10222"/>
        <dbReference type="ChEBI" id="CHEBI:15378"/>
        <dbReference type="ChEBI" id="CHEBI:57856"/>
        <dbReference type="ChEBI" id="CHEBI:59789"/>
        <dbReference type="ChEBI" id="CHEBI:65314"/>
        <dbReference type="ChEBI" id="CHEBI:74486"/>
        <dbReference type="EC" id="2.1.1.177"/>
    </reaction>
</comment>
<dbReference type="SUPFAM" id="SSF75217">
    <property type="entry name" value="alpha/beta knot"/>
    <property type="match status" value="1"/>
</dbReference>
<comment type="similarity">
    <text evidence="4 5">Belongs to the RNA methyltransferase RlmH family.</text>
</comment>
<accession>A0A2J7TGX0</accession>
<dbReference type="InterPro" id="IPR003742">
    <property type="entry name" value="RlmH-like"/>
</dbReference>
<dbReference type="NCBIfam" id="NF000989">
    <property type="entry name" value="PRK00103.2-3"/>
    <property type="match status" value="1"/>
</dbReference>
<keyword evidence="1 5" id="KW-0489">Methyltransferase</keyword>
<evidence type="ECO:0000256" key="3">
    <source>
        <dbReference type="ARBA" id="ARBA00022691"/>
    </source>
</evidence>
<keyword evidence="3 5" id="KW-0949">S-adenosyl-L-methionine</keyword>
<dbReference type="EC" id="2.1.1.177" evidence="5"/>
<evidence type="ECO:0000313" key="7">
    <source>
        <dbReference type="Proteomes" id="UP000236286"/>
    </source>
</evidence>
<dbReference type="Gene3D" id="3.40.1280.10">
    <property type="match status" value="1"/>
</dbReference>
<feature type="binding site" evidence="5">
    <location>
        <begin position="127"/>
        <end position="132"/>
    </location>
    <ligand>
        <name>S-adenosyl-L-methionine</name>
        <dbReference type="ChEBI" id="CHEBI:59789"/>
    </ligand>
</feature>
<evidence type="ECO:0000256" key="2">
    <source>
        <dbReference type="ARBA" id="ARBA00022679"/>
    </source>
</evidence>
<proteinExistence type="inferred from homology"/>
<protein>
    <recommendedName>
        <fullName evidence="5">Ribosomal RNA large subunit methyltransferase H</fullName>
        <ecNumber evidence="5">2.1.1.177</ecNumber>
    </recommendedName>
    <alternativeName>
        <fullName evidence="5">23S rRNA (pseudouridine1915-N3)-methyltransferase</fullName>
    </alternativeName>
    <alternativeName>
        <fullName evidence="5">23S rRNA m3Psi1915 methyltransferase</fullName>
    </alternativeName>
    <alternativeName>
        <fullName evidence="5">rRNA (pseudouridine-N3-)-methyltransferase RlmH</fullName>
    </alternativeName>
</protein>
<feature type="binding site" evidence="5">
    <location>
        <position position="108"/>
    </location>
    <ligand>
        <name>S-adenosyl-L-methionine</name>
        <dbReference type="ChEBI" id="CHEBI:59789"/>
    </ligand>
</feature>
<dbReference type="Proteomes" id="UP000236286">
    <property type="component" value="Unassembled WGS sequence"/>
</dbReference>
<keyword evidence="5" id="KW-0963">Cytoplasm</keyword>
<dbReference type="HAMAP" id="MF_00658">
    <property type="entry name" value="23SrRNA_methyltr_H"/>
    <property type="match status" value="1"/>
</dbReference>
<comment type="function">
    <text evidence="5">Specifically methylates the pseudouridine at position 1915 (m3Psi1915) in 23S rRNA.</text>
</comment>
<feature type="binding site" evidence="5">
    <location>
        <position position="76"/>
    </location>
    <ligand>
        <name>S-adenosyl-L-methionine</name>
        <dbReference type="ChEBI" id="CHEBI:59789"/>
    </ligand>
</feature>
<name>A0A2J7TGX0_METSI</name>